<keyword evidence="7" id="KW-0418">Kinase</keyword>
<dbReference type="GO" id="GO:0004673">
    <property type="term" value="F:protein histidine kinase activity"/>
    <property type="evidence" value="ECO:0007669"/>
    <property type="project" value="UniProtKB-EC"/>
</dbReference>
<feature type="domain" description="HAMP" evidence="12">
    <location>
        <begin position="52"/>
        <end position="104"/>
    </location>
</feature>
<evidence type="ECO:0000256" key="7">
    <source>
        <dbReference type="ARBA" id="ARBA00022777"/>
    </source>
</evidence>
<dbReference type="InterPro" id="IPR036890">
    <property type="entry name" value="HATPase_C_sf"/>
</dbReference>
<dbReference type="GO" id="GO:0000160">
    <property type="term" value="P:phosphorelay signal transduction system"/>
    <property type="evidence" value="ECO:0007669"/>
    <property type="project" value="UniProtKB-KW"/>
</dbReference>
<dbReference type="EMBL" id="FTNM01000004">
    <property type="protein sequence ID" value="SIR25547.1"/>
    <property type="molecule type" value="Genomic_DNA"/>
</dbReference>
<dbReference type="InterPro" id="IPR003660">
    <property type="entry name" value="HAMP_dom"/>
</dbReference>
<dbReference type="Gene3D" id="3.30.565.10">
    <property type="entry name" value="Histidine kinase-like ATPase, C-terminal domain"/>
    <property type="match status" value="1"/>
</dbReference>
<dbReference type="Gene3D" id="3.30.450.20">
    <property type="entry name" value="PAS domain"/>
    <property type="match status" value="1"/>
</dbReference>
<dbReference type="SMART" id="SM00387">
    <property type="entry name" value="HATPase_c"/>
    <property type="match status" value="1"/>
</dbReference>
<evidence type="ECO:0000256" key="5">
    <source>
        <dbReference type="ARBA" id="ARBA00022679"/>
    </source>
</evidence>
<organism evidence="13 14">
    <name type="scientific">Pontibacter lucknowensis</name>
    <dbReference type="NCBI Taxonomy" id="1077936"/>
    <lineage>
        <taxon>Bacteria</taxon>
        <taxon>Pseudomonadati</taxon>
        <taxon>Bacteroidota</taxon>
        <taxon>Cytophagia</taxon>
        <taxon>Cytophagales</taxon>
        <taxon>Hymenobacteraceae</taxon>
        <taxon>Pontibacter</taxon>
    </lineage>
</organism>
<dbReference type="PANTHER" id="PTHR43065:SF10">
    <property type="entry name" value="PEROXIDE STRESS-ACTIVATED HISTIDINE KINASE MAK3"/>
    <property type="match status" value="1"/>
</dbReference>
<evidence type="ECO:0000256" key="1">
    <source>
        <dbReference type="ARBA" id="ARBA00000085"/>
    </source>
</evidence>
<comment type="subcellular location">
    <subcellularLocation>
        <location evidence="2">Membrane</location>
    </subcellularLocation>
</comment>
<dbReference type="InterPro" id="IPR004358">
    <property type="entry name" value="Sig_transdc_His_kin-like_C"/>
</dbReference>
<keyword evidence="9" id="KW-0902">Two-component regulatory system</keyword>
<evidence type="ECO:0000256" key="3">
    <source>
        <dbReference type="ARBA" id="ARBA00012438"/>
    </source>
</evidence>
<dbReference type="InterPro" id="IPR005467">
    <property type="entry name" value="His_kinase_dom"/>
</dbReference>
<evidence type="ECO:0000259" key="12">
    <source>
        <dbReference type="PROSITE" id="PS50885"/>
    </source>
</evidence>
<feature type="transmembrane region" description="Helical" evidence="10">
    <location>
        <begin position="7"/>
        <end position="26"/>
    </location>
</feature>
<gene>
    <name evidence="13" type="ORF">SAMN05421545_2955</name>
</gene>
<evidence type="ECO:0000256" key="8">
    <source>
        <dbReference type="ARBA" id="ARBA00022840"/>
    </source>
</evidence>
<evidence type="ECO:0000256" key="4">
    <source>
        <dbReference type="ARBA" id="ARBA00022553"/>
    </source>
</evidence>
<dbReference type="PANTHER" id="PTHR43065">
    <property type="entry name" value="SENSOR HISTIDINE KINASE"/>
    <property type="match status" value="1"/>
</dbReference>
<dbReference type="InterPro" id="IPR035965">
    <property type="entry name" value="PAS-like_dom_sf"/>
</dbReference>
<dbReference type="EC" id="2.7.13.3" evidence="3"/>
<dbReference type="Gene3D" id="6.10.340.10">
    <property type="match status" value="1"/>
</dbReference>
<dbReference type="InterPro" id="IPR000014">
    <property type="entry name" value="PAS"/>
</dbReference>
<evidence type="ECO:0000313" key="14">
    <source>
        <dbReference type="Proteomes" id="UP000185924"/>
    </source>
</evidence>
<dbReference type="CDD" id="cd00075">
    <property type="entry name" value="HATPase"/>
    <property type="match status" value="1"/>
</dbReference>
<evidence type="ECO:0000256" key="6">
    <source>
        <dbReference type="ARBA" id="ARBA00022741"/>
    </source>
</evidence>
<dbReference type="PROSITE" id="PS50109">
    <property type="entry name" value="HIS_KIN"/>
    <property type="match status" value="1"/>
</dbReference>
<dbReference type="PRINTS" id="PR00344">
    <property type="entry name" value="BCTRLSENSOR"/>
</dbReference>
<dbReference type="CDD" id="cd06225">
    <property type="entry name" value="HAMP"/>
    <property type="match status" value="1"/>
</dbReference>
<dbReference type="Pfam" id="PF13188">
    <property type="entry name" value="PAS_8"/>
    <property type="match status" value="1"/>
</dbReference>
<keyword evidence="10" id="KW-0472">Membrane</keyword>
<protein>
    <recommendedName>
        <fullName evidence="3">histidine kinase</fullName>
        <ecNumber evidence="3">2.7.13.3</ecNumber>
    </recommendedName>
</protein>
<evidence type="ECO:0000259" key="11">
    <source>
        <dbReference type="PROSITE" id="PS50109"/>
    </source>
</evidence>
<dbReference type="AlphaFoldDB" id="A0A1N6ZFJ8"/>
<feature type="domain" description="Histidine kinase" evidence="11">
    <location>
        <begin position="226"/>
        <end position="436"/>
    </location>
</feature>
<keyword evidence="4" id="KW-0597">Phosphoprotein</keyword>
<dbReference type="Pfam" id="PF02518">
    <property type="entry name" value="HATPase_c"/>
    <property type="match status" value="1"/>
</dbReference>
<keyword evidence="8" id="KW-0067">ATP-binding</keyword>
<name>A0A1N6ZFJ8_9BACT</name>
<dbReference type="SUPFAM" id="SSF55785">
    <property type="entry name" value="PYP-like sensor domain (PAS domain)"/>
    <property type="match status" value="1"/>
</dbReference>
<keyword evidence="5" id="KW-0808">Transferase</keyword>
<sequence length="438" mass="50095">MNLRTKFILFAVAVHCLLAAMAYFLLQENKLLFIGMEVLVLISVVITVNLYFAFFKPLNLIRAGIESIRDKDFSTKFVRVGQPELDELVDVYNRMIEQLRQERVAQAEKSFLLEKIIRASPAGIILLDFDDRIESINPAAERYLSLAGHTLQGIALEALPNTWARELTQVQAGQPYTFRLNGIRTFRAHRAYFIDRGFQRAFIMLEELTEAIIKNERQAYEKVIRMMSHEVNNSTGAINSILDSVQYYTPQIDEEHREDFTYALQVAIDRNTNLSRFMANFADVVRLPAPSKKPVQVQVLLKRLERLMLPQLEQRRIALSLQLPAAPLCISMDEQQIEQALLNILKNAMEAVKSEGNIWVELQQEPPCLIITDDGEGIPDHVRPMLFTPFFSTKETGQGIGLTMIREILLSHGFQFSLESNEDKLTSFRIRFATEGAK</sequence>
<dbReference type="Proteomes" id="UP000185924">
    <property type="component" value="Unassembled WGS sequence"/>
</dbReference>
<dbReference type="PROSITE" id="PS50885">
    <property type="entry name" value="HAMP"/>
    <property type="match status" value="1"/>
</dbReference>
<keyword evidence="6" id="KW-0547">Nucleotide-binding</keyword>
<evidence type="ECO:0000256" key="10">
    <source>
        <dbReference type="SAM" id="Phobius"/>
    </source>
</evidence>
<dbReference type="GO" id="GO:0016020">
    <property type="term" value="C:membrane"/>
    <property type="evidence" value="ECO:0007669"/>
    <property type="project" value="UniProtKB-SubCell"/>
</dbReference>
<keyword evidence="14" id="KW-1185">Reference proteome</keyword>
<reference evidence="14" key="1">
    <citation type="submission" date="2017-01" db="EMBL/GenBank/DDBJ databases">
        <authorList>
            <person name="Varghese N."/>
            <person name="Submissions S."/>
        </authorList>
    </citation>
    <scope>NUCLEOTIDE SEQUENCE [LARGE SCALE GENOMIC DNA]</scope>
    <source>
        <strain evidence="14">DM9</strain>
    </source>
</reference>
<proteinExistence type="predicted"/>
<accession>A0A1N6ZFJ8</accession>
<keyword evidence="10" id="KW-1133">Transmembrane helix</keyword>
<dbReference type="InterPro" id="IPR003594">
    <property type="entry name" value="HATPase_dom"/>
</dbReference>
<keyword evidence="10" id="KW-0812">Transmembrane</keyword>
<evidence type="ECO:0000256" key="9">
    <source>
        <dbReference type="ARBA" id="ARBA00023012"/>
    </source>
</evidence>
<dbReference type="STRING" id="1077936.SAMN05421545_2955"/>
<comment type="catalytic activity">
    <reaction evidence="1">
        <text>ATP + protein L-histidine = ADP + protein N-phospho-L-histidine.</text>
        <dbReference type="EC" id="2.7.13.3"/>
    </reaction>
</comment>
<evidence type="ECO:0000313" key="13">
    <source>
        <dbReference type="EMBL" id="SIR25547.1"/>
    </source>
</evidence>
<feature type="transmembrane region" description="Helical" evidence="10">
    <location>
        <begin position="32"/>
        <end position="54"/>
    </location>
</feature>
<dbReference type="SUPFAM" id="SSF55874">
    <property type="entry name" value="ATPase domain of HSP90 chaperone/DNA topoisomerase II/histidine kinase"/>
    <property type="match status" value="1"/>
</dbReference>
<evidence type="ECO:0000256" key="2">
    <source>
        <dbReference type="ARBA" id="ARBA00004370"/>
    </source>
</evidence>
<dbReference type="GO" id="GO:0005524">
    <property type="term" value="F:ATP binding"/>
    <property type="evidence" value="ECO:0007669"/>
    <property type="project" value="UniProtKB-KW"/>
</dbReference>